<dbReference type="PANTHER" id="PTHR13366">
    <property type="entry name" value="MALARIA ANTIGEN-RELATED"/>
    <property type="match status" value="1"/>
</dbReference>
<accession>A0AAV5IQD2</accession>
<dbReference type="InterPro" id="IPR016024">
    <property type="entry name" value="ARM-type_fold"/>
</dbReference>
<evidence type="ECO:0000259" key="2">
    <source>
        <dbReference type="Pfam" id="PF13251"/>
    </source>
</evidence>
<dbReference type="InterPro" id="IPR052107">
    <property type="entry name" value="HEAT6"/>
</dbReference>
<name>A0AAV5IQD2_9ROSI</name>
<dbReference type="Gene3D" id="1.25.10.10">
    <property type="entry name" value="Leucine-rich Repeat Variant"/>
    <property type="match status" value="2"/>
</dbReference>
<feature type="domain" description="DUF4042" evidence="2">
    <location>
        <begin position="383"/>
        <end position="566"/>
    </location>
</feature>
<dbReference type="AlphaFoldDB" id="A0AAV5IQD2"/>
<evidence type="ECO:0000313" key="3">
    <source>
        <dbReference type="EMBL" id="GKV04097.1"/>
    </source>
</evidence>
<keyword evidence="4" id="KW-1185">Reference proteome</keyword>
<reference evidence="3 4" key="1">
    <citation type="journal article" date="2021" name="Commun. Biol.">
        <title>The genome of Shorea leprosula (Dipterocarpaceae) highlights the ecological relevance of drought in aseasonal tropical rainforests.</title>
        <authorList>
            <person name="Ng K.K.S."/>
            <person name="Kobayashi M.J."/>
            <person name="Fawcett J.A."/>
            <person name="Hatakeyama M."/>
            <person name="Paape T."/>
            <person name="Ng C.H."/>
            <person name="Ang C.C."/>
            <person name="Tnah L.H."/>
            <person name="Lee C.T."/>
            <person name="Nishiyama T."/>
            <person name="Sese J."/>
            <person name="O'Brien M.J."/>
            <person name="Copetti D."/>
            <person name="Mohd Noor M.I."/>
            <person name="Ong R.C."/>
            <person name="Putra M."/>
            <person name="Sireger I.Z."/>
            <person name="Indrioko S."/>
            <person name="Kosugi Y."/>
            <person name="Izuno A."/>
            <person name="Isagi Y."/>
            <person name="Lee S.L."/>
            <person name="Shimizu K.K."/>
        </authorList>
    </citation>
    <scope>NUCLEOTIDE SEQUENCE [LARGE SCALE GENOMIC DNA]</scope>
    <source>
        <strain evidence="3">214</strain>
    </source>
</reference>
<proteinExistence type="predicted"/>
<dbReference type="Pfam" id="PF13251">
    <property type="entry name" value="DUF4042"/>
    <property type="match status" value="1"/>
</dbReference>
<organism evidence="3 4">
    <name type="scientific">Rubroshorea leprosula</name>
    <dbReference type="NCBI Taxonomy" id="152421"/>
    <lineage>
        <taxon>Eukaryota</taxon>
        <taxon>Viridiplantae</taxon>
        <taxon>Streptophyta</taxon>
        <taxon>Embryophyta</taxon>
        <taxon>Tracheophyta</taxon>
        <taxon>Spermatophyta</taxon>
        <taxon>Magnoliopsida</taxon>
        <taxon>eudicotyledons</taxon>
        <taxon>Gunneridae</taxon>
        <taxon>Pentapetalae</taxon>
        <taxon>rosids</taxon>
        <taxon>malvids</taxon>
        <taxon>Malvales</taxon>
        <taxon>Dipterocarpaceae</taxon>
        <taxon>Rubroshorea</taxon>
    </lineage>
</organism>
<feature type="region of interest" description="Disordered" evidence="1">
    <location>
        <begin position="305"/>
        <end position="378"/>
    </location>
</feature>
<dbReference type="PANTHER" id="PTHR13366:SF0">
    <property type="entry name" value="HEAT REPEAT-CONTAINING PROTEIN 6"/>
    <property type="match status" value="1"/>
</dbReference>
<protein>
    <recommendedName>
        <fullName evidence="2">DUF4042 domain-containing protein</fullName>
    </recommendedName>
</protein>
<sequence length="1184" mass="130783">MAAATAASSSSSSTAPAVRSWRTAFLTLRDETLTTPPSIPQLVHSLVFSHPHSFLISAAPDLPPHEVTSDLLFLVELIHDVCRCVSLEINSSSWALILDSFAKMMDCFLGKAGFRAVSSNAAFIKPAMDCLETLRYLVGAPHRKYSLSDNIQLVKFLLQITSCSHTHLISFCRSNGNQRSAFEVGKKSSRHCSLWEVQTTVFTMLADAFSRAGSSFPVEIWQSTIEVLRKMTDVLVSKNLVMEDNVMSRFYASLLHCLHLVLVDPKCSISEHVSGLVASLKMFFIYGLPSRPQLSCPPVGHKSKELGLPSLKLNPEEPKRTENTPYRPPHLRKKDNLNMEGRAQNAQSLSDHESSTVDVTSSDSDYSDSDGSLKDAESDRSSKVRIAAITCIQDLCQADPKSFTTQWTMLLPTNDVLQPRKFEGTLMTCLLFDPYLKARIASASTLVAMMDGPSSIFLQVAEYRESSKCGSFMALSNSLGHILMQLHTGTLYLIQCETNSRLLVLVFKILMLLISCTPYSRMPQGLLPKVITSLQARIERGFPFKGDQTGLLAAAFSCLTAALSISPSHQVNEMLLEEISRGFVETERRSGVLSTLFLYSEHLSNPTICFEALQTLRALSHNYPNLMLECWGIVSATVYTFFKEATAEVPTKSWKEHTGSTVWFIGEKIITAAVKVLDECLRAISGFRGTEDHLDDKSFDAPFVSDCIRTKKVSSAPSYIPGSLEDTKEEQRAWQSGSEQWDETIEKHMPLILGHNSGMVRTASVTCFAGITSSVFFTLIKEKQDFIISSLVNAATRDGVPSVRSAACRAIGVISCFQQISESAEILDKFIHAIEINTRDPLASVRITASWALANICDSICHCINDFPLKQPPGSSTDSQLLKLLIDCALHLTKDGDKIKSNAVRALGNLSRFVKFTDSPTYGLLSKPAESTGLSSTINNVHTQPANSGLKDCHPHVAKSFDPVTLGDSHLLERMVEAFLSCITTGNVKVQWNVCHALSNLFLNETIQLQDVDWAPSVFSILLLLLRDSSNFKIRIQAAAALAVPASAFDYGKNFSDVVQGLEHVMENLGSDQISEPSSFKYRIALEKQLTSTLLHVLSLASATDHQPLKDFLVKKASFLEEWFKKLCSSLEEAGAQLDVERQSIGNQKKEMISKALRSLIEVYKGRNHHTIAQKFEKLDCSMQ</sequence>
<dbReference type="InterPro" id="IPR025283">
    <property type="entry name" value="DUF4042"/>
</dbReference>
<evidence type="ECO:0000313" key="4">
    <source>
        <dbReference type="Proteomes" id="UP001054252"/>
    </source>
</evidence>
<comment type="caution">
    <text evidence="3">The sequence shown here is derived from an EMBL/GenBank/DDBJ whole genome shotgun (WGS) entry which is preliminary data.</text>
</comment>
<dbReference type="SUPFAM" id="SSF48371">
    <property type="entry name" value="ARM repeat"/>
    <property type="match status" value="1"/>
</dbReference>
<gene>
    <name evidence="3" type="ORF">SLEP1_g16304</name>
</gene>
<evidence type="ECO:0000256" key="1">
    <source>
        <dbReference type="SAM" id="MobiDB-lite"/>
    </source>
</evidence>
<dbReference type="Proteomes" id="UP001054252">
    <property type="component" value="Unassembled WGS sequence"/>
</dbReference>
<dbReference type="InterPro" id="IPR011989">
    <property type="entry name" value="ARM-like"/>
</dbReference>
<dbReference type="EMBL" id="BPVZ01000021">
    <property type="protein sequence ID" value="GKV04097.1"/>
    <property type="molecule type" value="Genomic_DNA"/>
</dbReference>